<dbReference type="PATRIC" id="fig|1121318.3.peg.2602"/>
<name>A0A0L6Z7S1_9CLOT</name>
<dbReference type="SUPFAM" id="SSF54637">
    <property type="entry name" value="Thioesterase/thiol ester dehydrase-isomerase"/>
    <property type="match status" value="1"/>
</dbReference>
<feature type="domain" description="Thioesterase" evidence="3">
    <location>
        <begin position="61"/>
        <end position="133"/>
    </location>
</feature>
<dbReference type="RefSeq" id="WP_052222082.1">
    <property type="nucleotide sequence ID" value="NZ_LHUR01000030.1"/>
</dbReference>
<dbReference type="Gene3D" id="3.10.129.10">
    <property type="entry name" value="Hotdog Thioesterase"/>
    <property type="match status" value="1"/>
</dbReference>
<gene>
    <name evidence="4" type="ORF">CLHOM_25900</name>
</gene>
<accession>A0A0L6Z7S1</accession>
<dbReference type="InterPro" id="IPR029069">
    <property type="entry name" value="HotDog_dom_sf"/>
</dbReference>
<dbReference type="InterPro" id="IPR039298">
    <property type="entry name" value="ACOT13"/>
</dbReference>
<keyword evidence="5" id="KW-1185">Reference proteome</keyword>
<sequence>MKEQIDLEAIKKELYNQIKARKANCFHSMDPRFIDYIPGKSLTIGFPVKETYLNPARGMQGGLITAAFDNVFGALCHFESKEEAIATIDISTTYQRPITMGDELIVNVGIKSMGKTIVHMCGEAYNKEGKLVATSTTNFILLKNKNK</sequence>
<dbReference type="InterPro" id="IPR006683">
    <property type="entry name" value="Thioestr_dom"/>
</dbReference>
<dbReference type="GO" id="GO:0047617">
    <property type="term" value="F:fatty acyl-CoA hydrolase activity"/>
    <property type="evidence" value="ECO:0007669"/>
    <property type="project" value="InterPro"/>
</dbReference>
<evidence type="ECO:0000256" key="2">
    <source>
        <dbReference type="ARBA" id="ARBA00022801"/>
    </source>
</evidence>
<dbReference type="STRING" id="36844.SAMN04488501_13412"/>
<dbReference type="Proteomes" id="UP000037043">
    <property type="component" value="Unassembled WGS sequence"/>
</dbReference>
<dbReference type="Pfam" id="PF03061">
    <property type="entry name" value="4HBT"/>
    <property type="match status" value="1"/>
</dbReference>
<dbReference type="PANTHER" id="PTHR21660">
    <property type="entry name" value="THIOESTERASE SUPERFAMILY MEMBER-RELATED"/>
    <property type="match status" value="1"/>
</dbReference>
<protein>
    <submittedName>
        <fullName evidence="4">Thioesterase superfamily protein</fullName>
    </submittedName>
</protein>
<comment type="similarity">
    <text evidence="1">Belongs to the thioesterase PaaI family.</text>
</comment>
<keyword evidence="2" id="KW-0378">Hydrolase</keyword>
<proteinExistence type="inferred from homology"/>
<evidence type="ECO:0000313" key="4">
    <source>
        <dbReference type="EMBL" id="KOA19017.1"/>
    </source>
</evidence>
<dbReference type="AlphaFoldDB" id="A0A0L6Z7S1"/>
<evidence type="ECO:0000259" key="3">
    <source>
        <dbReference type="Pfam" id="PF03061"/>
    </source>
</evidence>
<dbReference type="PANTHER" id="PTHR21660:SF1">
    <property type="entry name" value="ACYL-COENZYME A THIOESTERASE 13"/>
    <property type="match status" value="1"/>
</dbReference>
<reference evidence="5" key="1">
    <citation type="submission" date="2015-08" db="EMBL/GenBank/DDBJ databases">
        <title>Genome sequence of the strict anaerobe Clostridium homopropionicum LuHBu1 (DSM 5847T).</title>
        <authorList>
            <person name="Poehlein A."/>
            <person name="Beck M."/>
            <person name="Schiel-Bengelsdorf B."/>
            <person name="Bengelsdorf F.R."/>
            <person name="Daniel R."/>
            <person name="Duerre P."/>
        </authorList>
    </citation>
    <scope>NUCLEOTIDE SEQUENCE [LARGE SCALE GENOMIC DNA]</scope>
    <source>
        <strain evidence="5">DSM 5847</strain>
    </source>
</reference>
<comment type="caution">
    <text evidence="4">The sequence shown here is derived from an EMBL/GenBank/DDBJ whole genome shotgun (WGS) entry which is preliminary data.</text>
</comment>
<dbReference type="CDD" id="cd03443">
    <property type="entry name" value="PaaI_thioesterase"/>
    <property type="match status" value="1"/>
</dbReference>
<evidence type="ECO:0000256" key="1">
    <source>
        <dbReference type="ARBA" id="ARBA00008324"/>
    </source>
</evidence>
<dbReference type="EMBL" id="LHUR01000030">
    <property type="protein sequence ID" value="KOA19017.1"/>
    <property type="molecule type" value="Genomic_DNA"/>
</dbReference>
<evidence type="ECO:0000313" key="5">
    <source>
        <dbReference type="Proteomes" id="UP000037043"/>
    </source>
</evidence>
<organism evidence="4 5">
    <name type="scientific">Clostridium homopropionicum DSM 5847</name>
    <dbReference type="NCBI Taxonomy" id="1121318"/>
    <lineage>
        <taxon>Bacteria</taxon>
        <taxon>Bacillati</taxon>
        <taxon>Bacillota</taxon>
        <taxon>Clostridia</taxon>
        <taxon>Eubacteriales</taxon>
        <taxon>Clostridiaceae</taxon>
        <taxon>Clostridium</taxon>
    </lineage>
</organism>